<evidence type="ECO:0000313" key="2">
    <source>
        <dbReference type="EMBL" id="MDO1446309.1"/>
    </source>
</evidence>
<evidence type="ECO:0000313" key="3">
    <source>
        <dbReference type="Proteomes" id="UP001168528"/>
    </source>
</evidence>
<keyword evidence="3" id="KW-1185">Reference proteome</keyword>
<dbReference type="PANTHER" id="PTHR12117">
    <property type="entry name" value="HISTONE ACETYLTRANSFERASE COMPLEX"/>
    <property type="match status" value="1"/>
</dbReference>
<dbReference type="Gene3D" id="2.60.120.620">
    <property type="entry name" value="q2cbj1_9rhob like domain"/>
    <property type="match status" value="1"/>
</dbReference>
<gene>
    <name evidence="2" type="ORF">Q0590_08600</name>
</gene>
<accession>A0ABT8R2I1</accession>
<feature type="domain" description="Prolyl 4-hydroxylase alpha subunit Fe(2+) 2OG dioxygenase" evidence="1">
    <location>
        <begin position="115"/>
        <end position="213"/>
    </location>
</feature>
<organism evidence="2 3">
    <name type="scientific">Rhodocytophaga aerolata</name>
    <dbReference type="NCBI Taxonomy" id="455078"/>
    <lineage>
        <taxon>Bacteria</taxon>
        <taxon>Pseudomonadati</taxon>
        <taxon>Bacteroidota</taxon>
        <taxon>Cytophagia</taxon>
        <taxon>Cytophagales</taxon>
        <taxon>Rhodocytophagaceae</taxon>
        <taxon>Rhodocytophaga</taxon>
    </lineage>
</organism>
<name>A0ABT8R2I1_9BACT</name>
<sequence>MLTTINQSYLDPEKLNKLTAEFASGQPYKHLVMDNFLKEETAAQLYDNFPSIEKLSKHYKGLNENKSEGSNFSDFHAVFTQVRNDFMSPEFAQWMSQVTGIKDVFITDDKLGTGLHQGGDGSFLDIHVDFNIHHLKNVHRRLNMLVYLNKNWKQEYGGAMEMWNADMSKMVKAVPPLFNRCLIFETSDISYHGYSKITLPPGETRKSFYTYFYTNLPANANLKYHDTVFKSKPEDTAFKKVGTTVKENLKNTVKAQLKKLGIKF</sequence>
<dbReference type="InterPro" id="IPR051842">
    <property type="entry name" value="uS12_prolyl_hydroxylase"/>
</dbReference>
<evidence type="ECO:0000259" key="1">
    <source>
        <dbReference type="Pfam" id="PF13640"/>
    </source>
</evidence>
<dbReference type="Proteomes" id="UP001168528">
    <property type="component" value="Unassembled WGS sequence"/>
</dbReference>
<dbReference type="RefSeq" id="WP_302037104.1">
    <property type="nucleotide sequence ID" value="NZ_JAUKPO010000003.1"/>
</dbReference>
<dbReference type="EMBL" id="JAUKPO010000003">
    <property type="protein sequence ID" value="MDO1446309.1"/>
    <property type="molecule type" value="Genomic_DNA"/>
</dbReference>
<reference evidence="2" key="1">
    <citation type="submission" date="2023-07" db="EMBL/GenBank/DDBJ databases">
        <title>The genome sequence of Rhodocytophaga aerolata KACC 12507.</title>
        <authorList>
            <person name="Zhang X."/>
        </authorList>
    </citation>
    <scope>NUCLEOTIDE SEQUENCE</scope>
    <source>
        <strain evidence="2">KACC 12507</strain>
    </source>
</reference>
<dbReference type="PANTHER" id="PTHR12117:SF0">
    <property type="entry name" value="PROLYL 3-HYDROXYLASE OGFOD1"/>
    <property type="match status" value="1"/>
</dbReference>
<proteinExistence type="predicted"/>
<dbReference type="InterPro" id="IPR044862">
    <property type="entry name" value="Pro_4_hyd_alph_FE2OG_OXY"/>
</dbReference>
<comment type="caution">
    <text evidence="2">The sequence shown here is derived from an EMBL/GenBank/DDBJ whole genome shotgun (WGS) entry which is preliminary data.</text>
</comment>
<dbReference type="Pfam" id="PF13640">
    <property type="entry name" value="2OG-FeII_Oxy_3"/>
    <property type="match status" value="1"/>
</dbReference>
<protein>
    <submittedName>
        <fullName evidence="2">2OG-Fe(II) oxygenase</fullName>
    </submittedName>
</protein>